<feature type="compositionally biased region" description="Basic and acidic residues" evidence="1">
    <location>
        <begin position="47"/>
        <end position="59"/>
    </location>
</feature>
<proteinExistence type="predicted"/>
<feature type="compositionally biased region" description="Basic and acidic residues" evidence="1">
    <location>
        <begin position="96"/>
        <end position="113"/>
    </location>
</feature>
<organism evidence="2">
    <name type="scientific">marine sediment metagenome</name>
    <dbReference type="NCBI Taxonomy" id="412755"/>
    <lineage>
        <taxon>unclassified sequences</taxon>
        <taxon>metagenomes</taxon>
        <taxon>ecological metagenomes</taxon>
    </lineage>
</organism>
<feature type="compositionally biased region" description="Basic and acidic residues" evidence="1">
    <location>
        <begin position="267"/>
        <end position="281"/>
    </location>
</feature>
<feature type="region of interest" description="Disordered" evidence="1">
    <location>
        <begin position="131"/>
        <end position="158"/>
    </location>
</feature>
<feature type="region of interest" description="Disordered" evidence="1">
    <location>
        <begin position="228"/>
        <end position="296"/>
    </location>
</feature>
<gene>
    <name evidence="2" type="ORF">LCGC14_0337760</name>
</gene>
<feature type="compositionally biased region" description="Basic and acidic residues" evidence="1">
    <location>
        <begin position="131"/>
        <end position="147"/>
    </location>
</feature>
<feature type="compositionally biased region" description="Low complexity" evidence="1">
    <location>
        <begin position="81"/>
        <end position="93"/>
    </location>
</feature>
<feature type="region of interest" description="Disordered" evidence="1">
    <location>
        <begin position="77"/>
        <end position="115"/>
    </location>
</feature>
<sequence>MTDTEQVQTDTGTEDSPPETPDSAPPEDTGQEAATPEGEVGAEVVEEEKLTPFHEHPDWIAREEKLKEQELATVRADARAEAFQQQLQQAQAAPKEQPKTHAPEEVRRMHEEGEITDTVYQEYLAEVKATEKSDAREMQRLQRESFQRAKQLAPDMANPNTVDGQLFAALTDDLAGPYTSLFNAQGQPLVYNAFELVARDIKSQRATQTTADTARLSEEQRLRAVEAQATNNEAPHGRGTEEEMGDATKQLDDRQAAYMAKRLGRPPTDKEAREYLDHDAALKTVSGTPWPEKARR</sequence>
<evidence type="ECO:0000256" key="1">
    <source>
        <dbReference type="SAM" id="MobiDB-lite"/>
    </source>
</evidence>
<dbReference type="EMBL" id="LAZR01000244">
    <property type="protein sequence ID" value="KKN79572.1"/>
    <property type="molecule type" value="Genomic_DNA"/>
</dbReference>
<reference evidence="2" key="1">
    <citation type="journal article" date="2015" name="Nature">
        <title>Complex archaea that bridge the gap between prokaryotes and eukaryotes.</title>
        <authorList>
            <person name="Spang A."/>
            <person name="Saw J.H."/>
            <person name="Jorgensen S.L."/>
            <person name="Zaremba-Niedzwiedzka K."/>
            <person name="Martijn J."/>
            <person name="Lind A.E."/>
            <person name="van Eijk R."/>
            <person name="Schleper C."/>
            <person name="Guy L."/>
            <person name="Ettema T.J."/>
        </authorList>
    </citation>
    <scope>NUCLEOTIDE SEQUENCE</scope>
</reference>
<comment type="caution">
    <text evidence="2">The sequence shown here is derived from an EMBL/GenBank/DDBJ whole genome shotgun (WGS) entry which is preliminary data.</text>
</comment>
<protein>
    <submittedName>
        <fullName evidence="2">Uncharacterized protein</fullName>
    </submittedName>
</protein>
<feature type="region of interest" description="Disordered" evidence="1">
    <location>
        <begin position="1"/>
        <end position="59"/>
    </location>
</feature>
<feature type="compositionally biased region" description="Low complexity" evidence="1">
    <location>
        <begin position="32"/>
        <end position="43"/>
    </location>
</feature>
<feature type="compositionally biased region" description="Polar residues" evidence="1">
    <location>
        <begin position="1"/>
        <end position="11"/>
    </location>
</feature>
<name>A0A0F9TX94_9ZZZZ</name>
<evidence type="ECO:0000313" key="2">
    <source>
        <dbReference type="EMBL" id="KKN79572.1"/>
    </source>
</evidence>
<dbReference type="AlphaFoldDB" id="A0A0F9TX94"/>
<accession>A0A0F9TX94</accession>